<dbReference type="EMBL" id="CDSF01000133">
    <property type="protein sequence ID" value="CEP02632.1"/>
    <property type="molecule type" value="Genomic_DNA"/>
</dbReference>
<evidence type="ECO:0000256" key="1">
    <source>
        <dbReference type="ARBA" id="ARBA00011025"/>
    </source>
</evidence>
<protein>
    <recommendedName>
        <fullName evidence="2">MPN domain-containing protein</fullName>
    </recommendedName>
</protein>
<keyword evidence="5" id="KW-1185">Reference proteome</keyword>
<name>A0A0G4J561_PLABS</name>
<proteinExistence type="inferred from homology"/>
<geneLocation type="mitochondrion" evidence="4"/>
<dbReference type="Pfam" id="PF05020">
    <property type="entry name" value="zf-NPL4"/>
    <property type="match status" value="1"/>
</dbReference>
<dbReference type="GO" id="GO:0005634">
    <property type="term" value="C:nucleus"/>
    <property type="evidence" value="ECO:0007669"/>
    <property type="project" value="TreeGrafter"/>
</dbReference>
<dbReference type="Gene3D" id="3.10.20.90">
    <property type="entry name" value="Phosphatidylinositol 3-kinase Catalytic Subunit, Chain A, domain 1"/>
    <property type="match status" value="1"/>
</dbReference>
<feature type="domain" description="MPN" evidence="2">
    <location>
        <begin position="237"/>
        <end position="393"/>
    </location>
</feature>
<dbReference type="CDD" id="cd17055">
    <property type="entry name" value="Ubl_AtNPL4_like"/>
    <property type="match status" value="1"/>
</dbReference>
<dbReference type="GO" id="GO:0031625">
    <property type="term" value="F:ubiquitin protein ligase binding"/>
    <property type="evidence" value="ECO:0007669"/>
    <property type="project" value="TreeGrafter"/>
</dbReference>
<dbReference type="InterPro" id="IPR016563">
    <property type="entry name" value="Npl4"/>
</dbReference>
<dbReference type="STRING" id="37360.A0A0G4J561"/>
<dbReference type="Proteomes" id="UP000290189">
    <property type="component" value="Unassembled WGS sequence"/>
</dbReference>
<dbReference type="Pfam" id="PF05021">
    <property type="entry name" value="NPL4"/>
    <property type="match status" value="1"/>
</dbReference>
<accession>A0A0G4J561</accession>
<dbReference type="GO" id="GO:0006511">
    <property type="term" value="P:ubiquitin-dependent protein catabolic process"/>
    <property type="evidence" value="ECO:0007669"/>
    <property type="project" value="InterPro"/>
</dbReference>
<organism evidence="3 5">
    <name type="scientific">Plasmodiophora brassicae</name>
    <name type="common">Clubroot disease agent</name>
    <dbReference type="NCBI Taxonomy" id="37360"/>
    <lineage>
        <taxon>Eukaryota</taxon>
        <taxon>Sar</taxon>
        <taxon>Rhizaria</taxon>
        <taxon>Endomyxa</taxon>
        <taxon>Phytomyxea</taxon>
        <taxon>Plasmodiophorida</taxon>
        <taxon>Plasmodiophoridae</taxon>
        <taxon>Plasmodiophora</taxon>
    </lineage>
</organism>
<dbReference type="InterPro" id="IPR007717">
    <property type="entry name" value="NPL4_C"/>
</dbReference>
<evidence type="ECO:0000313" key="3">
    <source>
        <dbReference type="EMBL" id="CEP02632.1"/>
    </source>
</evidence>
<dbReference type="OMA" id="TKDRYVP"/>
<dbReference type="PANTHER" id="PTHR12710">
    <property type="entry name" value="NUCLEAR PROTEIN LOCALIZATION 4"/>
    <property type="match status" value="1"/>
</dbReference>
<evidence type="ECO:0000313" key="6">
    <source>
        <dbReference type="Proteomes" id="UP000290189"/>
    </source>
</evidence>
<dbReference type="Pfam" id="PF11543">
    <property type="entry name" value="UN_NPL4"/>
    <property type="match status" value="1"/>
</dbReference>
<dbReference type="CDD" id="cd08061">
    <property type="entry name" value="MPN_NPL4"/>
    <property type="match status" value="1"/>
</dbReference>
<evidence type="ECO:0000313" key="4">
    <source>
        <dbReference type="EMBL" id="SPQ94760.1"/>
    </source>
</evidence>
<dbReference type="InterPro" id="IPR024682">
    <property type="entry name" value="Npl4_Ub-like_dom"/>
</dbReference>
<dbReference type="PROSITE" id="PS50249">
    <property type="entry name" value="MPN"/>
    <property type="match status" value="1"/>
</dbReference>
<evidence type="ECO:0000259" key="2">
    <source>
        <dbReference type="PROSITE" id="PS50249"/>
    </source>
</evidence>
<gene>
    <name evidence="3" type="ORF">PBRA_002599</name>
    <name evidence="4" type="ORF">PLBR_LOCUS1975</name>
</gene>
<dbReference type="Proteomes" id="UP000039324">
    <property type="component" value="Unassembled WGS sequence"/>
</dbReference>
<reference evidence="3 5" key="1">
    <citation type="submission" date="2015-02" db="EMBL/GenBank/DDBJ databases">
        <authorList>
            <person name="Chooi Y.-H."/>
        </authorList>
    </citation>
    <scope>NUCLEOTIDE SEQUENCE [LARGE SCALE GENOMIC DNA]</scope>
    <source>
        <strain evidence="3">E3</strain>
    </source>
</reference>
<dbReference type="PANTHER" id="PTHR12710:SF0">
    <property type="entry name" value="NUCLEAR PROTEIN LOCALIZATION PROTEIN 4 HOMOLOG"/>
    <property type="match status" value="1"/>
</dbReference>
<dbReference type="EMBL" id="OVEO01000003">
    <property type="protein sequence ID" value="SPQ94760.1"/>
    <property type="molecule type" value="Genomic_DNA"/>
</dbReference>
<keyword evidence="4" id="KW-0496">Mitochondrion</keyword>
<dbReference type="InterPro" id="IPR007716">
    <property type="entry name" value="NPL4_Zn-bd_put"/>
</dbReference>
<dbReference type="GO" id="GO:0043130">
    <property type="term" value="F:ubiquitin binding"/>
    <property type="evidence" value="ECO:0007669"/>
    <property type="project" value="TreeGrafter"/>
</dbReference>
<sequence length="536" mass="59200">MIVRVQGASGLKRIELPGGVTSTWDDLLRQTALKFDMPLGKFRLSRRPLHDPEFLSVDPSTPLGSISIVHGTMLYLSPDPDIVAASNQKPSFKLTPECQHGPKGRCLHCLSKPAADAPLASWLCTHPPTAFCPKCLPPEEPSTESAAPATNDIDPSKPLKVDIIPYAQFMKERRAICGYKHSASTVCPNCAPPPKLEYSGKSKCDRGHRPWPHGVCGKCAPPNAVLHLQKYRHCDGISFKNTAAGEKFIAGWNANPGLQQAAILFGRFIDEPTTTGNFGAIRAEVECLYKPPQESLPDGVNLLRDTQEANVLKVVAELGLEPVGWAITTLPRGGKEYGGDVFLSGREVRQAARFQLKFGSNAELGHSRFVTMVIQHNEQGNIEPKAYQISDQGVALERDGLIEEGSSIGFIRPKMPKKGDLLASIIYKNRMLKPGEDLLPDELLVKVIPMQPFNPQPMFKYQHFPFDGTDVHVAAHLQRHAREPIHVKFSDFLLLLYLPRIMDWKLVREIIHAVKTGVSPEPSVVTQIEYALKAYT</sequence>
<dbReference type="AlphaFoldDB" id="A0A0G4J561"/>
<evidence type="ECO:0000313" key="5">
    <source>
        <dbReference type="Proteomes" id="UP000039324"/>
    </source>
</evidence>
<dbReference type="OrthoDB" id="10251089at2759"/>
<dbReference type="InterPro" id="IPR037518">
    <property type="entry name" value="MPN"/>
</dbReference>
<comment type="similarity">
    <text evidence="1">Belongs to the NPL4 family.</text>
</comment>
<reference evidence="4 6" key="2">
    <citation type="submission" date="2018-03" db="EMBL/GenBank/DDBJ databases">
        <authorList>
            <person name="Fogelqvist J."/>
        </authorList>
    </citation>
    <scope>NUCLEOTIDE SEQUENCE [LARGE SCALE GENOMIC DNA]</scope>
</reference>